<dbReference type="Proteomes" id="UP001186974">
    <property type="component" value="Unassembled WGS sequence"/>
</dbReference>
<keyword evidence="2" id="KW-1185">Reference proteome</keyword>
<organism evidence="1 2">
    <name type="scientific">Coniosporium uncinatum</name>
    <dbReference type="NCBI Taxonomy" id="93489"/>
    <lineage>
        <taxon>Eukaryota</taxon>
        <taxon>Fungi</taxon>
        <taxon>Dikarya</taxon>
        <taxon>Ascomycota</taxon>
        <taxon>Pezizomycotina</taxon>
        <taxon>Dothideomycetes</taxon>
        <taxon>Dothideomycetes incertae sedis</taxon>
        <taxon>Coniosporium</taxon>
    </lineage>
</organism>
<comment type="caution">
    <text evidence="1">The sequence shown here is derived from an EMBL/GenBank/DDBJ whole genome shotgun (WGS) entry which is preliminary data.</text>
</comment>
<name>A0ACC3DE19_9PEZI</name>
<dbReference type="EMBL" id="JAWDJW010006192">
    <property type="protein sequence ID" value="KAK3065811.1"/>
    <property type="molecule type" value="Genomic_DNA"/>
</dbReference>
<gene>
    <name evidence="1" type="ORF">LTS18_002361</name>
</gene>
<evidence type="ECO:0000313" key="2">
    <source>
        <dbReference type="Proteomes" id="UP001186974"/>
    </source>
</evidence>
<sequence length="109" mass="12396">MAHTRQHTETEEAENSQSLDDLDMTKMMQNMLNQRRARRDAKRSALQKDYSQQTARLQEAIQSAFESHASKVYVSTPLKRLKPSAAVTFSNEKYAARNGEESDFKGSLA</sequence>
<proteinExistence type="predicted"/>
<accession>A0ACC3DE19</accession>
<reference evidence="1" key="1">
    <citation type="submission" date="2024-09" db="EMBL/GenBank/DDBJ databases">
        <title>Black Yeasts Isolated from many extreme environments.</title>
        <authorList>
            <person name="Coleine C."/>
            <person name="Stajich J.E."/>
            <person name="Selbmann L."/>
        </authorList>
    </citation>
    <scope>NUCLEOTIDE SEQUENCE</scope>
    <source>
        <strain evidence="1">CCFEE 5737</strain>
    </source>
</reference>
<protein>
    <submittedName>
        <fullName evidence="1">Uncharacterized protein</fullName>
    </submittedName>
</protein>
<evidence type="ECO:0000313" key="1">
    <source>
        <dbReference type="EMBL" id="KAK3065811.1"/>
    </source>
</evidence>